<evidence type="ECO:0000256" key="7">
    <source>
        <dbReference type="RuleBase" id="RU363034"/>
    </source>
</evidence>
<dbReference type="InterPro" id="IPR001254">
    <property type="entry name" value="Trypsin_dom"/>
</dbReference>
<dbReference type="PROSITE" id="PS50240">
    <property type="entry name" value="TRYPSIN_DOM"/>
    <property type="match status" value="1"/>
</dbReference>
<keyword evidence="6" id="KW-1015">Disulfide bond</keyword>
<evidence type="ECO:0000256" key="6">
    <source>
        <dbReference type="ARBA" id="ARBA00023157"/>
    </source>
</evidence>
<dbReference type="Gene3D" id="2.40.10.10">
    <property type="entry name" value="Trypsin-like serine proteases"/>
    <property type="match status" value="1"/>
</dbReference>
<dbReference type="InterPro" id="IPR043504">
    <property type="entry name" value="Peptidase_S1_PA_chymotrypsin"/>
</dbReference>
<dbReference type="InterPro" id="IPR009003">
    <property type="entry name" value="Peptidase_S1_PA"/>
</dbReference>
<evidence type="ECO:0000256" key="5">
    <source>
        <dbReference type="ARBA" id="ARBA00022825"/>
    </source>
</evidence>
<dbReference type="CDD" id="cd00190">
    <property type="entry name" value="Tryp_SPc"/>
    <property type="match status" value="1"/>
</dbReference>
<dbReference type="InterPro" id="IPR001314">
    <property type="entry name" value="Peptidase_S1A"/>
</dbReference>
<dbReference type="SMART" id="SM00020">
    <property type="entry name" value="Tryp_SPc"/>
    <property type="match status" value="1"/>
</dbReference>
<dbReference type="PANTHER" id="PTHR24252">
    <property type="entry name" value="ACROSIN-RELATED"/>
    <property type="match status" value="1"/>
</dbReference>
<dbReference type="PRINTS" id="PR00722">
    <property type="entry name" value="CHYMOTRYPSIN"/>
</dbReference>
<accession>A0A6B9KZB7</accession>
<dbReference type="EMBL" id="MN208382">
    <property type="protein sequence ID" value="QHB21571.1"/>
    <property type="molecule type" value="mRNA"/>
</dbReference>
<keyword evidence="3 7" id="KW-0645">Protease</keyword>
<evidence type="ECO:0000256" key="1">
    <source>
        <dbReference type="ARBA" id="ARBA00004613"/>
    </source>
</evidence>
<comment type="subcellular location">
    <subcellularLocation>
        <location evidence="1">Secreted</location>
    </subcellularLocation>
</comment>
<dbReference type="PROSITE" id="PS00135">
    <property type="entry name" value="TRYPSIN_SER"/>
    <property type="match status" value="1"/>
</dbReference>
<dbReference type="PROSITE" id="PS00134">
    <property type="entry name" value="TRYPSIN_HIS"/>
    <property type="match status" value="1"/>
</dbReference>
<evidence type="ECO:0000256" key="8">
    <source>
        <dbReference type="SAM" id="SignalP"/>
    </source>
</evidence>
<dbReference type="AlphaFoldDB" id="A0A6B9KZB7"/>
<dbReference type="InterPro" id="IPR033116">
    <property type="entry name" value="TRYPSIN_SER"/>
</dbReference>
<keyword evidence="5 7" id="KW-0720">Serine protease</keyword>
<dbReference type="PANTHER" id="PTHR24252:SF7">
    <property type="entry name" value="HYALIN"/>
    <property type="match status" value="1"/>
</dbReference>
<evidence type="ECO:0000256" key="2">
    <source>
        <dbReference type="ARBA" id="ARBA00022525"/>
    </source>
</evidence>
<proteinExistence type="evidence at transcript level"/>
<evidence type="ECO:0000259" key="9">
    <source>
        <dbReference type="PROSITE" id="PS50240"/>
    </source>
</evidence>
<name>A0A6B9KZB7_PLARH</name>
<dbReference type="GO" id="GO:0006508">
    <property type="term" value="P:proteolysis"/>
    <property type="evidence" value="ECO:0007669"/>
    <property type="project" value="UniProtKB-KW"/>
</dbReference>
<dbReference type="SUPFAM" id="SSF50494">
    <property type="entry name" value="Trypsin-like serine proteases"/>
    <property type="match status" value="1"/>
</dbReference>
<organism evidence="10">
    <name type="scientific">Platymeris rhadamanthus</name>
    <name type="common">Red spot assassin bug</name>
    <dbReference type="NCBI Taxonomy" id="1134088"/>
    <lineage>
        <taxon>Eukaryota</taxon>
        <taxon>Metazoa</taxon>
        <taxon>Ecdysozoa</taxon>
        <taxon>Arthropoda</taxon>
        <taxon>Hexapoda</taxon>
        <taxon>Insecta</taxon>
        <taxon>Pterygota</taxon>
        <taxon>Neoptera</taxon>
        <taxon>Paraneoptera</taxon>
        <taxon>Hemiptera</taxon>
        <taxon>Heteroptera</taxon>
        <taxon>Panheteroptera</taxon>
        <taxon>Cimicomorpha</taxon>
        <taxon>Reduviidae</taxon>
        <taxon>Platymeris</taxon>
    </lineage>
</organism>
<protein>
    <submittedName>
        <fullName evidence="10">Venom S1 protease 26</fullName>
    </submittedName>
</protein>
<dbReference type="FunFam" id="2.40.10.10:FF:000015">
    <property type="entry name" value="Atrial natriuretic peptide-converting enzyme"/>
    <property type="match status" value="1"/>
</dbReference>
<feature type="signal peptide" evidence="8">
    <location>
        <begin position="1"/>
        <end position="21"/>
    </location>
</feature>
<keyword evidence="4 7" id="KW-0378">Hydrolase</keyword>
<keyword evidence="8" id="KW-0732">Signal</keyword>
<evidence type="ECO:0000256" key="4">
    <source>
        <dbReference type="ARBA" id="ARBA00022801"/>
    </source>
</evidence>
<evidence type="ECO:0000256" key="3">
    <source>
        <dbReference type="ARBA" id="ARBA00022670"/>
    </source>
</evidence>
<dbReference type="GO" id="GO:0005576">
    <property type="term" value="C:extracellular region"/>
    <property type="evidence" value="ECO:0007669"/>
    <property type="project" value="UniProtKB-SubCell"/>
</dbReference>
<evidence type="ECO:0000313" key="10">
    <source>
        <dbReference type="EMBL" id="QHB21571.1"/>
    </source>
</evidence>
<reference evidence="10" key="1">
    <citation type="journal article" date="2019" name="Toxins">
        <title>Missiles of mass disruption: composition and glandular origin of venom used as a projectile defensive weapon by the assassin bug Platymeris rhadamanthus.</title>
        <authorList>
            <person name="Walker A.A."/>
            <person name="Robinson S.D."/>
            <person name="Undheim E.A.B."/>
            <person name="Jin J."/>
            <person name="Han X."/>
            <person name="Fry B.G."/>
            <person name="Vetter I."/>
            <person name="King G.F."/>
        </authorList>
    </citation>
    <scope>NUCLEOTIDE SEQUENCE</scope>
    <source>
        <tissue evidence="10">Venom glands</tissue>
    </source>
</reference>
<dbReference type="InterPro" id="IPR018114">
    <property type="entry name" value="TRYPSIN_HIS"/>
</dbReference>
<feature type="domain" description="Peptidase S1" evidence="9">
    <location>
        <begin position="50"/>
        <end position="284"/>
    </location>
</feature>
<dbReference type="Pfam" id="PF00089">
    <property type="entry name" value="Trypsin"/>
    <property type="match status" value="1"/>
</dbReference>
<dbReference type="GO" id="GO:0004252">
    <property type="term" value="F:serine-type endopeptidase activity"/>
    <property type="evidence" value="ECO:0007669"/>
    <property type="project" value="InterPro"/>
</dbReference>
<keyword evidence="2" id="KW-0964">Secreted</keyword>
<feature type="chain" id="PRO_5025642577" evidence="8">
    <location>
        <begin position="22"/>
        <end position="294"/>
    </location>
</feature>
<sequence>MNSLLCGFTILVTIIVRFVTALNPEEYGIIEGRIKTNCSCGWSNRNVNRIIGGIEADMHEFPLIAALVTPRVMIGFCGGTIITEYHVLTAAHCFVPMKGRELAVSVGEHDLDRKNETPFTQVIPIARIIEHSKYNRLSQQHDIALAVLERPIKFNQQVGPACLPYEHFDLVGKKVTVAGWGRTAPKGSGSNVLMKVDLDVVPLEYCLKSYSHLKTNPPTQICTHTENKDSCKGDSGGPLLYLNPAVNRYVVVGIVSFGKSCGTKHGGVWTDVFAYREWIQQNIAESHPGVHTCS</sequence>